<evidence type="ECO:0000313" key="5">
    <source>
        <dbReference type="Proteomes" id="UP001187859"/>
    </source>
</evidence>
<evidence type="ECO:0000256" key="2">
    <source>
        <dbReference type="PROSITE-ProRule" id="PRU00335"/>
    </source>
</evidence>
<keyword evidence="1 2" id="KW-0238">DNA-binding</keyword>
<dbReference type="InterPro" id="IPR001647">
    <property type="entry name" value="HTH_TetR"/>
</dbReference>
<evidence type="ECO:0000256" key="1">
    <source>
        <dbReference type="ARBA" id="ARBA00023125"/>
    </source>
</evidence>
<dbReference type="EMBL" id="JASGOQ010000001">
    <property type="protein sequence ID" value="MDV5389025.1"/>
    <property type="molecule type" value="Genomic_DNA"/>
</dbReference>
<sequence length="202" mass="22697">MSSLLPTDTDTKPMTDKRQAILDTALSLFVSQGFHATSTASIAKQAGVATGTLFHHFPTKEVLMESLFLTIKQEFANALLLNIKEGSDLKEHAEILWQSAIDWSIDNPIKQLFFQQYSMSPMIAASIREQAMNSILGFIAQLIKKGQLMGLIAHYPIELMLENCHGQYLAATRFFIDNPESGRDKHYRDASFALFWKALRAD</sequence>
<reference evidence="4" key="1">
    <citation type="submission" date="2023-05" db="EMBL/GenBank/DDBJ databases">
        <title>Colonisation of extended spectrum b-lactamase- and carbapenemase-producing bacteria on hospital surfaces from low- and middle-income countries.</title>
        <authorList>
            <person name="Nieto-Rosado M."/>
            <person name="Sands K."/>
            <person name="Iregbu K."/>
            <person name="Zahra R."/>
            <person name="Mazarati J.B."/>
            <person name="Mehtar S."/>
            <person name="Barnards-Group B."/>
            <person name="Walsh T.R."/>
        </authorList>
    </citation>
    <scope>NUCLEOTIDE SEQUENCE</scope>
    <source>
        <strain evidence="4">PP-E493</strain>
    </source>
</reference>
<organism evidence="4 5">
    <name type="scientific">Shewanella xiamenensis</name>
    <dbReference type="NCBI Taxonomy" id="332186"/>
    <lineage>
        <taxon>Bacteria</taxon>
        <taxon>Pseudomonadati</taxon>
        <taxon>Pseudomonadota</taxon>
        <taxon>Gammaproteobacteria</taxon>
        <taxon>Alteromonadales</taxon>
        <taxon>Shewanellaceae</taxon>
        <taxon>Shewanella</taxon>
    </lineage>
</organism>
<comment type="caution">
    <text evidence="4">The sequence shown here is derived from an EMBL/GenBank/DDBJ whole genome shotgun (WGS) entry which is preliminary data.</text>
</comment>
<dbReference type="PROSITE" id="PS01081">
    <property type="entry name" value="HTH_TETR_1"/>
    <property type="match status" value="1"/>
</dbReference>
<dbReference type="Gene3D" id="1.10.357.10">
    <property type="entry name" value="Tetracycline Repressor, domain 2"/>
    <property type="match status" value="1"/>
</dbReference>
<evidence type="ECO:0000259" key="3">
    <source>
        <dbReference type="PROSITE" id="PS50977"/>
    </source>
</evidence>
<dbReference type="Proteomes" id="UP001187859">
    <property type="component" value="Unassembled WGS sequence"/>
</dbReference>
<dbReference type="PROSITE" id="PS50977">
    <property type="entry name" value="HTH_TETR_2"/>
    <property type="match status" value="1"/>
</dbReference>
<dbReference type="Pfam" id="PF00440">
    <property type="entry name" value="TetR_N"/>
    <property type="match status" value="1"/>
</dbReference>
<dbReference type="SUPFAM" id="SSF46689">
    <property type="entry name" value="Homeodomain-like"/>
    <property type="match status" value="1"/>
</dbReference>
<name>A0AAE4PV37_9GAMM</name>
<feature type="DNA-binding region" description="H-T-H motif" evidence="2">
    <location>
        <begin position="38"/>
        <end position="57"/>
    </location>
</feature>
<feature type="domain" description="HTH tetR-type" evidence="3">
    <location>
        <begin position="15"/>
        <end position="75"/>
    </location>
</feature>
<protein>
    <submittedName>
        <fullName evidence="4">TetR/AcrR family transcriptional regulator</fullName>
    </submittedName>
</protein>
<dbReference type="AlphaFoldDB" id="A0AAE4PV37"/>
<dbReference type="InterPro" id="IPR023772">
    <property type="entry name" value="DNA-bd_HTH_TetR-type_CS"/>
</dbReference>
<evidence type="ECO:0000313" key="4">
    <source>
        <dbReference type="EMBL" id="MDV5389025.1"/>
    </source>
</evidence>
<accession>A0AAE4PV37</accession>
<dbReference type="GO" id="GO:0003677">
    <property type="term" value="F:DNA binding"/>
    <property type="evidence" value="ECO:0007669"/>
    <property type="project" value="UniProtKB-UniRule"/>
</dbReference>
<dbReference type="PANTHER" id="PTHR30055">
    <property type="entry name" value="HTH-TYPE TRANSCRIPTIONAL REGULATOR RUTR"/>
    <property type="match status" value="1"/>
</dbReference>
<dbReference type="InterPro" id="IPR009057">
    <property type="entry name" value="Homeodomain-like_sf"/>
</dbReference>
<proteinExistence type="predicted"/>
<gene>
    <name evidence="4" type="ORF">QM089_01765</name>
</gene>
<dbReference type="PANTHER" id="PTHR30055:SF222">
    <property type="entry name" value="REGULATORY PROTEIN"/>
    <property type="match status" value="1"/>
</dbReference>
<dbReference type="InterPro" id="IPR050109">
    <property type="entry name" value="HTH-type_TetR-like_transc_reg"/>
</dbReference>
<dbReference type="PRINTS" id="PR00455">
    <property type="entry name" value="HTHTETR"/>
</dbReference>
<dbReference type="RefSeq" id="WP_047538360.1">
    <property type="nucleotide sequence ID" value="NZ_BLRF01000055.1"/>
</dbReference>